<sequence>MDQQLLTNKQHSLGETETTNKPQLDGSVTPPEKTLAANSSTISETKEQPIQLLGPKQMEDVDCQIATTSLSSVTTENNDEGEESLNIFLETNDEGEDSLIKLSETNDEVSEDSSQIDENLSELEQLASKKHLNDENLCLLNDFLAKHPCVRLRDTSLSNRYKGYAYNLLAELLKFLQRHSLVDVLGSRRSELFELLQDVRSFAFDKDWLDGVERRIIQQDGVLNAPIGY</sequence>
<protein>
    <submittedName>
        <fullName evidence="2">Uncharacterized protein</fullName>
    </submittedName>
</protein>
<dbReference type="EMBL" id="JAMSHJ010000005">
    <property type="protein sequence ID" value="KAI5408407.1"/>
    <property type="molecule type" value="Genomic_DNA"/>
</dbReference>
<dbReference type="Gramene" id="Psat05G0429400-T3">
    <property type="protein sequence ID" value="KAI5408407.1"/>
    <property type="gene ID" value="KIW84_054294"/>
</dbReference>
<proteinExistence type="predicted"/>
<evidence type="ECO:0000313" key="3">
    <source>
        <dbReference type="Proteomes" id="UP001058974"/>
    </source>
</evidence>
<organism evidence="2 3">
    <name type="scientific">Pisum sativum</name>
    <name type="common">Garden pea</name>
    <name type="synonym">Lathyrus oleraceus</name>
    <dbReference type="NCBI Taxonomy" id="3888"/>
    <lineage>
        <taxon>Eukaryota</taxon>
        <taxon>Viridiplantae</taxon>
        <taxon>Streptophyta</taxon>
        <taxon>Embryophyta</taxon>
        <taxon>Tracheophyta</taxon>
        <taxon>Spermatophyta</taxon>
        <taxon>Magnoliopsida</taxon>
        <taxon>eudicotyledons</taxon>
        <taxon>Gunneridae</taxon>
        <taxon>Pentapetalae</taxon>
        <taxon>rosids</taxon>
        <taxon>fabids</taxon>
        <taxon>Fabales</taxon>
        <taxon>Fabaceae</taxon>
        <taxon>Papilionoideae</taxon>
        <taxon>50 kb inversion clade</taxon>
        <taxon>NPAAA clade</taxon>
        <taxon>Hologalegina</taxon>
        <taxon>IRL clade</taxon>
        <taxon>Fabeae</taxon>
        <taxon>Lathyrus</taxon>
    </lineage>
</organism>
<dbReference type="Proteomes" id="UP001058974">
    <property type="component" value="Chromosome 5"/>
</dbReference>
<evidence type="ECO:0000256" key="1">
    <source>
        <dbReference type="SAM" id="MobiDB-lite"/>
    </source>
</evidence>
<feature type="region of interest" description="Disordered" evidence="1">
    <location>
        <begin position="1"/>
        <end position="48"/>
    </location>
</feature>
<gene>
    <name evidence="2" type="ORF">KIW84_054294</name>
</gene>
<feature type="compositionally biased region" description="Polar residues" evidence="1">
    <location>
        <begin position="1"/>
        <end position="22"/>
    </location>
</feature>
<name>A0A9D4WV96_PEA</name>
<dbReference type="AlphaFoldDB" id="A0A9D4WV96"/>
<reference evidence="2 3" key="1">
    <citation type="journal article" date="2022" name="Nat. Genet.">
        <title>Improved pea reference genome and pan-genome highlight genomic features and evolutionary characteristics.</title>
        <authorList>
            <person name="Yang T."/>
            <person name="Liu R."/>
            <person name="Luo Y."/>
            <person name="Hu S."/>
            <person name="Wang D."/>
            <person name="Wang C."/>
            <person name="Pandey M.K."/>
            <person name="Ge S."/>
            <person name="Xu Q."/>
            <person name="Li N."/>
            <person name="Li G."/>
            <person name="Huang Y."/>
            <person name="Saxena R.K."/>
            <person name="Ji Y."/>
            <person name="Li M."/>
            <person name="Yan X."/>
            <person name="He Y."/>
            <person name="Liu Y."/>
            <person name="Wang X."/>
            <person name="Xiang C."/>
            <person name="Varshney R.K."/>
            <person name="Ding H."/>
            <person name="Gao S."/>
            <person name="Zong X."/>
        </authorList>
    </citation>
    <scope>NUCLEOTIDE SEQUENCE [LARGE SCALE GENOMIC DNA]</scope>
    <source>
        <strain evidence="2 3">cv. Zhongwan 6</strain>
    </source>
</reference>
<comment type="caution">
    <text evidence="2">The sequence shown here is derived from an EMBL/GenBank/DDBJ whole genome shotgun (WGS) entry which is preliminary data.</text>
</comment>
<accession>A0A9D4WV96</accession>
<keyword evidence="3" id="KW-1185">Reference proteome</keyword>
<evidence type="ECO:0000313" key="2">
    <source>
        <dbReference type="EMBL" id="KAI5408407.1"/>
    </source>
</evidence>